<gene>
    <name evidence="2" type="ORF">A9A59_0483</name>
</gene>
<dbReference type="Pfam" id="PF13173">
    <property type="entry name" value="AAA_14"/>
    <property type="match status" value="1"/>
</dbReference>
<dbReference type="PANTHER" id="PTHR43566:SF2">
    <property type="entry name" value="DUF4143 DOMAIN-CONTAINING PROTEIN"/>
    <property type="match status" value="1"/>
</dbReference>
<evidence type="ECO:0000259" key="1">
    <source>
        <dbReference type="SMART" id="SM00382"/>
    </source>
</evidence>
<dbReference type="RefSeq" id="WP_098502755.1">
    <property type="nucleotide sequence ID" value="NZ_PDJQ01000001.1"/>
</dbReference>
<comment type="caution">
    <text evidence="2">The sequence shown here is derived from an EMBL/GenBank/DDBJ whole genome shotgun (WGS) entry which is preliminary data.</text>
</comment>
<dbReference type="InterPro" id="IPR025420">
    <property type="entry name" value="DUF4143"/>
</dbReference>
<dbReference type="Proteomes" id="UP000223071">
    <property type="component" value="Unassembled WGS sequence"/>
</dbReference>
<dbReference type="AlphaFoldDB" id="A0A2A9HC10"/>
<organism evidence="2 3">
    <name type="scientific">Tepidiforma thermophila (strain KCTC 52669 / CGMCC 1.13589 / G233)</name>
    <dbReference type="NCBI Taxonomy" id="2761530"/>
    <lineage>
        <taxon>Bacteria</taxon>
        <taxon>Bacillati</taxon>
        <taxon>Chloroflexota</taxon>
        <taxon>Tepidiformia</taxon>
        <taxon>Tepidiformales</taxon>
        <taxon>Tepidiformaceae</taxon>
        <taxon>Tepidiforma</taxon>
    </lineage>
</organism>
<reference evidence="2 3" key="1">
    <citation type="submission" date="2017-09" db="EMBL/GenBank/DDBJ databases">
        <title>Sequencing the genomes of two abundant thermophiles in Great Basin hot springs: Thermocrinis jamiesonii and novel Chloroflexi Thermoflexus hugenholtzii.</title>
        <authorList>
            <person name="Hedlund B."/>
        </authorList>
    </citation>
    <scope>NUCLEOTIDE SEQUENCE [LARGE SCALE GENOMIC DNA]</scope>
    <source>
        <strain evidence="2 3">G233</strain>
    </source>
</reference>
<proteinExistence type="predicted"/>
<sequence length="412" mass="44622">MYRRNIEPLLREALSDTRVVYLAGPRQCGKSTLARAFAEATGRRYLSLDDPLTLDLARADPAGFVRQADLQPLVIDEAQRLPELLLAIKQAVDADNRPGRFLLTGSANFLALPKVADSLAGRVEILELQTLSQGELEGTRERFIDALFAGELPGALPPSALSREEYLRRAEVGGYPEVVGRPSPARRRRWFASYLDTIIRRDLRDLSAIEHVHALPALLRLLAGRVGSVANAAGLAQDLQLPVSTVSRYLRHLETLYLLAPLPAWSTNFSARLTKSPKFYLADSGLTAALAEAAAARVPLVPEAAGQLLEAFVVGEVRKQAAWSATGPSVAYLRTYGGLEIDLVLEAPDGRVAALEVKAAARPSRRDFRALAALRDELGPRFAAGAVLSPAPEPLPAGDRLCALPIDALWRA</sequence>
<dbReference type="InterPro" id="IPR041682">
    <property type="entry name" value="AAA_14"/>
</dbReference>
<dbReference type="PANTHER" id="PTHR43566">
    <property type="entry name" value="CONSERVED PROTEIN"/>
    <property type="match status" value="1"/>
</dbReference>
<keyword evidence="3" id="KW-1185">Reference proteome</keyword>
<dbReference type="InterPro" id="IPR003593">
    <property type="entry name" value="AAA+_ATPase"/>
</dbReference>
<feature type="domain" description="AAA+ ATPase" evidence="1">
    <location>
        <begin position="16"/>
        <end position="130"/>
    </location>
</feature>
<protein>
    <recommendedName>
        <fullName evidence="1">AAA+ ATPase domain-containing protein</fullName>
    </recommendedName>
</protein>
<dbReference type="Pfam" id="PF13635">
    <property type="entry name" value="DUF4143"/>
    <property type="match status" value="1"/>
</dbReference>
<name>A0A2A9HC10_TEPT2</name>
<dbReference type="EMBL" id="PDJQ01000001">
    <property type="protein sequence ID" value="PFG73288.1"/>
    <property type="molecule type" value="Genomic_DNA"/>
</dbReference>
<dbReference type="SMART" id="SM00382">
    <property type="entry name" value="AAA"/>
    <property type="match status" value="1"/>
</dbReference>
<dbReference type="SUPFAM" id="SSF52540">
    <property type="entry name" value="P-loop containing nucleoside triphosphate hydrolases"/>
    <property type="match status" value="1"/>
</dbReference>
<evidence type="ECO:0000313" key="2">
    <source>
        <dbReference type="EMBL" id="PFG73288.1"/>
    </source>
</evidence>
<accession>A0A2A9HC10</accession>
<dbReference type="InterPro" id="IPR027417">
    <property type="entry name" value="P-loop_NTPase"/>
</dbReference>
<dbReference type="Gene3D" id="3.40.50.300">
    <property type="entry name" value="P-loop containing nucleotide triphosphate hydrolases"/>
    <property type="match status" value="1"/>
</dbReference>
<evidence type="ECO:0000313" key="3">
    <source>
        <dbReference type="Proteomes" id="UP000223071"/>
    </source>
</evidence>